<reference evidence="4 5" key="1">
    <citation type="submission" date="2020-08" db="EMBL/GenBank/DDBJ databases">
        <title>Sequencing the genomes of 1000 actinobacteria strains.</title>
        <authorList>
            <person name="Klenk H.-P."/>
        </authorList>
    </citation>
    <scope>NUCLEOTIDE SEQUENCE [LARGE SCALE GENOMIC DNA]</scope>
    <source>
        <strain evidence="4 5">DSM 45518</strain>
    </source>
</reference>
<evidence type="ECO:0000313" key="4">
    <source>
        <dbReference type="EMBL" id="MBB4691941.1"/>
    </source>
</evidence>
<dbReference type="SMART" id="SM00116">
    <property type="entry name" value="CBS"/>
    <property type="match status" value="2"/>
</dbReference>
<evidence type="ECO:0000313" key="5">
    <source>
        <dbReference type="Proteomes" id="UP000542742"/>
    </source>
</evidence>
<keyword evidence="1 2" id="KW-0129">CBS domain</keyword>
<dbReference type="EMBL" id="JACHMF010000001">
    <property type="protein sequence ID" value="MBB4691941.1"/>
    <property type="molecule type" value="Genomic_DNA"/>
</dbReference>
<name>A0A7W7CS33_9ACTN</name>
<dbReference type="InterPro" id="IPR000644">
    <property type="entry name" value="CBS_dom"/>
</dbReference>
<accession>A0A7W7CS33</accession>
<evidence type="ECO:0000256" key="2">
    <source>
        <dbReference type="PROSITE-ProRule" id="PRU00703"/>
    </source>
</evidence>
<dbReference type="PROSITE" id="PS51371">
    <property type="entry name" value="CBS"/>
    <property type="match status" value="2"/>
</dbReference>
<gene>
    <name evidence="4" type="ORF">BKA14_002089</name>
</gene>
<dbReference type="Proteomes" id="UP000542742">
    <property type="component" value="Unassembled WGS sequence"/>
</dbReference>
<keyword evidence="5" id="KW-1185">Reference proteome</keyword>
<dbReference type="Gene3D" id="3.10.580.10">
    <property type="entry name" value="CBS-domain"/>
    <property type="match status" value="1"/>
</dbReference>
<proteinExistence type="predicted"/>
<protein>
    <submittedName>
        <fullName evidence="4">CBS domain-containing protein</fullName>
    </submittedName>
</protein>
<dbReference type="AlphaFoldDB" id="A0A7W7CS33"/>
<dbReference type="Pfam" id="PF00571">
    <property type="entry name" value="CBS"/>
    <property type="match status" value="2"/>
</dbReference>
<dbReference type="SUPFAM" id="SSF54631">
    <property type="entry name" value="CBS-domain pair"/>
    <property type="match status" value="1"/>
</dbReference>
<feature type="domain" description="CBS" evidence="3">
    <location>
        <begin position="76"/>
        <end position="133"/>
    </location>
</feature>
<dbReference type="InterPro" id="IPR044725">
    <property type="entry name" value="CBSX3_CBS_dom"/>
</dbReference>
<dbReference type="InterPro" id="IPR046342">
    <property type="entry name" value="CBS_dom_sf"/>
</dbReference>
<feature type="domain" description="CBS" evidence="3">
    <location>
        <begin position="6"/>
        <end position="67"/>
    </location>
</feature>
<evidence type="ECO:0000256" key="1">
    <source>
        <dbReference type="ARBA" id="ARBA00023122"/>
    </source>
</evidence>
<sequence length="145" mass="15734">MRISDILRVKGERVVTVSPQTDVTQLLAVLAEHGIGAVIVAGAGGRVEGIVSERDIVRALAARGAAVLTEPVSAIATTQVRSVVRDAALEDVERLMTERRFRHVPVIEDDRLQGVVSIGDVVKFRIDELEHERSSLEGYITGERA</sequence>
<comment type="caution">
    <text evidence="4">The sequence shown here is derived from an EMBL/GenBank/DDBJ whole genome shotgun (WGS) entry which is preliminary data.</text>
</comment>
<organism evidence="4 5">
    <name type="scientific">Paractinoplanes abujensis</name>
    <dbReference type="NCBI Taxonomy" id="882441"/>
    <lineage>
        <taxon>Bacteria</taxon>
        <taxon>Bacillati</taxon>
        <taxon>Actinomycetota</taxon>
        <taxon>Actinomycetes</taxon>
        <taxon>Micromonosporales</taxon>
        <taxon>Micromonosporaceae</taxon>
        <taxon>Paractinoplanes</taxon>
    </lineage>
</organism>
<evidence type="ECO:0000259" key="3">
    <source>
        <dbReference type="PROSITE" id="PS51371"/>
    </source>
</evidence>
<dbReference type="PANTHER" id="PTHR43080:SF2">
    <property type="entry name" value="CBS DOMAIN-CONTAINING PROTEIN"/>
    <property type="match status" value="1"/>
</dbReference>
<dbReference type="CDD" id="cd04623">
    <property type="entry name" value="CBS_pair_bac_euk"/>
    <property type="match status" value="1"/>
</dbReference>
<dbReference type="InterPro" id="IPR051257">
    <property type="entry name" value="Diverse_CBS-Domain"/>
</dbReference>
<dbReference type="RefSeq" id="WP_184950707.1">
    <property type="nucleotide sequence ID" value="NZ_BOMC01000004.1"/>
</dbReference>
<dbReference type="PANTHER" id="PTHR43080">
    <property type="entry name" value="CBS DOMAIN-CONTAINING PROTEIN CBSX3, MITOCHONDRIAL"/>
    <property type="match status" value="1"/>
</dbReference>